<proteinExistence type="predicted"/>
<dbReference type="InterPro" id="IPR011659">
    <property type="entry name" value="WD40"/>
</dbReference>
<keyword evidence="1" id="KW-0472">Membrane</keyword>
<dbReference type="Gene3D" id="2.120.10.30">
    <property type="entry name" value="TolB, C-terminal domain"/>
    <property type="match status" value="1"/>
</dbReference>
<dbReference type="OrthoDB" id="9808778at2"/>
<dbReference type="Proteomes" id="UP000193711">
    <property type="component" value="Unassembled WGS sequence"/>
</dbReference>
<protein>
    <submittedName>
        <fullName evidence="2">WD40-like Beta Propeller Repeat</fullName>
    </submittedName>
</protein>
<evidence type="ECO:0000313" key="2">
    <source>
        <dbReference type="EMBL" id="SMH42840.1"/>
    </source>
</evidence>
<dbReference type="SUPFAM" id="SSF82171">
    <property type="entry name" value="DPP6 N-terminal domain-like"/>
    <property type="match status" value="1"/>
</dbReference>
<evidence type="ECO:0000313" key="3">
    <source>
        <dbReference type="Proteomes" id="UP000193711"/>
    </source>
</evidence>
<accession>A0A1X7NXB1</accession>
<keyword evidence="1" id="KW-1133">Transmembrane helix</keyword>
<keyword evidence="3" id="KW-1185">Reference proteome</keyword>
<dbReference type="RefSeq" id="WP_085476533.1">
    <property type="nucleotide sequence ID" value="NZ_FXBM01000002.1"/>
</dbReference>
<sequence length="348" mass="36444">MTEGPPTAPTSRLSDRARWIIAVVSAVALLGGAAAYGVGAWQRFEARSSADSAVAVDTGAPADGDRVVFRNTASGEGYGMVASVPLSDPGAARTVSDRACDRVAATAERELCLRTDRGVLTTFEAVLTDAEGATLLQWPLPGIPSRARIGDGMLSTTAFVTGHSYAPTTFSTQTVIRSMDPAVPDPGDLESFALSVAGEPLTAVDRNLWGVTFADDGDTFYATAASGSRTWLVRGSIAARTLTAIQDTAECPSLSPDGTRIAYKKDAGGAVPDWRIAVLDLASGTETILPEERSVDDQVVWLDDGTLLYGLPREDAAGDTDVWSIPVDGGAAPELYLEHAWSPSVVRP</sequence>
<dbReference type="Pfam" id="PF07676">
    <property type="entry name" value="PD40"/>
    <property type="match status" value="1"/>
</dbReference>
<dbReference type="EMBL" id="FXBM01000002">
    <property type="protein sequence ID" value="SMH42840.1"/>
    <property type="molecule type" value="Genomic_DNA"/>
</dbReference>
<dbReference type="InterPro" id="IPR011042">
    <property type="entry name" value="6-blade_b-propeller_TolB-like"/>
</dbReference>
<name>A0A1X7NXB1_9MICO</name>
<reference evidence="3" key="1">
    <citation type="submission" date="2017-04" db="EMBL/GenBank/DDBJ databases">
        <authorList>
            <person name="Varghese N."/>
            <person name="Submissions S."/>
        </authorList>
    </citation>
    <scope>NUCLEOTIDE SEQUENCE [LARGE SCALE GENOMIC DNA]</scope>
    <source>
        <strain evidence="3">VKM Ac-2121</strain>
    </source>
</reference>
<evidence type="ECO:0000256" key="1">
    <source>
        <dbReference type="SAM" id="Phobius"/>
    </source>
</evidence>
<dbReference type="AlphaFoldDB" id="A0A1X7NXB1"/>
<organism evidence="2 3">
    <name type="scientific">Rathayibacter oskolensis</name>
    <dbReference type="NCBI Taxonomy" id="1891671"/>
    <lineage>
        <taxon>Bacteria</taxon>
        <taxon>Bacillati</taxon>
        <taxon>Actinomycetota</taxon>
        <taxon>Actinomycetes</taxon>
        <taxon>Micrococcales</taxon>
        <taxon>Microbacteriaceae</taxon>
        <taxon>Rathayibacter</taxon>
    </lineage>
</organism>
<dbReference type="STRING" id="1891671.SAMN06295885_2074"/>
<keyword evidence="1" id="KW-0812">Transmembrane</keyword>
<feature type="transmembrane region" description="Helical" evidence="1">
    <location>
        <begin position="20"/>
        <end position="39"/>
    </location>
</feature>
<gene>
    <name evidence="2" type="ORF">SAMN06295885_2074</name>
</gene>